<sequence length="305" mass="33614">MPARALCLAIAVLFLSGCVSLQSDLTQARTACLDAPGRWCDFTADLATASWRYAQLSQNAYGPKDRKNFQLLEDIEERKVEDNNSAGLAYAVFDRMEQGDVAETILAFRGTEFSHLNDWLRGNIGKTQRRQAVEVFDALRMGLDQSGRREIPITVAGHSLGGALAMQVSLERGVPAYIFNSSPRFRPDSVAREARRVSVDERGEILRALRRFKRMQVSDGLVINCEAGIRPIGDHSMRRLADCLTWIAAFSDETAFASLGRNGIVAPRVNRYCLPANLDLQLPHPGVGGDFPEESVGCDDAKAQP</sequence>
<keyword evidence="1" id="KW-0732">Signal</keyword>
<protein>
    <recommendedName>
        <fullName evidence="4">DUF2974 domain-containing protein</fullName>
    </recommendedName>
</protein>
<dbReference type="SUPFAM" id="SSF53474">
    <property type="entry name" value="alpha/beta-Hydrolases"/>
    <property type="match status" value="1"/>
</dbReference>
<evidence type="ECO:0000313" key="2">
    <source>
        <dbReference type="EMBL" id="RDS76038.1"/>
    </source>
</evidence>
<name>A0A395LGL2_9SPHN</name>
<dbReference type="EMBL" id="QRBB01000002">
    <property type="protein sequence ID" value="RDS76038.1"/>
    <property type="molecule type" value="Genomic_DNA"/>
</dbReference>
<dbReference type="OrthoDB" id="7420899at2"/>
<reference evidence="2 3" key="1">
    <citation type="submission" date="2018-07" db="EMBL/GenBank/DDBJ databases">
        <title>Erythrobacter nanhaiensis sp. nov., a novel member of the genus Erythrobacter isolated from the South China Sea.</title>
        <authorList>
            <person name="Chen X."/>
            <person name="Liu J."/>
        </authorList>
    </citation>
    <scope>NUCLEOTIDE SEQUENCE [LARGE SCALE GENOMIC DNA]</scope>
    <source>
        <strain evidence="2 3">S-5</strain>
    </source>
</reference>
<organism evidence="2 3">
    <name type="scientific">Alteriqipengyuania lutimaris</name>
    <dbReference type="NCBI Taxonomy" id="1538146"/>
    <lineage>
        <taxon>Bacteria</taxon>
        <taxon>Pseudomonadati</taxon>
        <taxon>Pseudomonadota</taxon>
        <taxon>Alphaproteobacteria</taxon>
        <taxon>Sphingomonadales</taxon>
        <taxon>Erythrobacteraceae</taxon>
        <taxon>Alteriqipengyuania</taxon>
    </lineage>
</organism>
<gene>
    <name evidence="2" type="ORF">DL238_15355</name>
</gene>
<dbReference type="RefSeq" id="WP_115493305.1">
    <property type="nucleotide sequence ID" value="NZ_JACHWW010000002.1"/>
</dbReference>
<dbReference type="PROSITE" id="PS51257">
    <property type="entry name" value="PROKAR_LIPOPROTEIN"/>
    <property type="match status" value="1"/>
</dbReference>
<accession>A0A395LGL2</accession>
<keyword evidence="3" id="KW-1185">Reference proteome</keyword>
<feature type="chain" id="PRO_5017301558" description="DUF2974 domain-containing protein" evidence="1">
    <location>
        <begin position="22"/>
        <end position="305"/>
    </location>
</feature>
<dbReference type="InterPro" id="IPR029058">
    <property type="entry name" value="AB_hydrolase_fold"/>
</dbReference>
<dbReference type="Pfam" id="PF26363">
    <property type="entry name" value="Phospholipase-like"/>
    <property type="match status" value="1"/>
</dbReference>
<feature type="signal peptide" evidence="1">
    <location>
        <begin position="1"/>
        <end position="21"/>
    </location>
</feature>
<comment type="caution">
    <text evidence="2">The sequence shown here is derived from an EMBL/GenBank/DDBJ whole genome shotgun (WGS) entry which is preliminary data.</text>
</comment>
<evidence type="ECO:0008006" key="4">
    <source>
        <dbReference type="Google" id="ProtNLM"/>
    </source>
</evidence>
<dbReference type="AlphaFoldDB" id="A0A395LGL2"/>
<dbReference type="Proteomes" id="UP000254101">
    <property type="component" value="Unassembled WGS sequence"/>
</dbReference>
<proteinExistence type="predicted"/>
<evidence type="ECO:0000256" key="1">
    <source>
        <dbReference type="SAM" id="SignalP"/>
    </source>
</evidence>
<dbReference type="Gene3D" id="3.40.50.1820">
    <property type="entry name" value="alpha/beta hydrolase"/>
    <property type="match status" value="1"/>
</dbReference>
<evidence type="ECO:0000313" key="3">
    <source>
        <dbReference type="Proteomes" id="UP000254101"/>
    </source>
</evidence>